<dbReference type="GO" id="GO:0032259">
    <property type="term" value="P:methylation"/>
    <property type="evidence" value="ECO:0007669"/>
    <property type="project" value="UniProtKB-KW"/>
</dbReference>
<proteinExistence type="inferred from homology"/>
<evidence type="ECO:0000313" key="7">
    <source>
        <dbReference type="Proteomes" id="UP000199569"/>
    </source>
</evidence>
<dbReference type="GO" id="GO:0008170">
    <property type="term" value="F:N-methyltransferase activity"/>
    <property type="evidence" value="ECO:0007669"/>
    <property type="project" value="InterPro"/>
</dbReference>
<evidence type="ECO:0000256" key="3">
    <source>
        <dbReference type="ARBA" id="ARBA00047942"/>
    </source>
</evidence>
<dbReference type="EC" id="2.1.1.-" evidence="4"/>
<keyword evidence="7" id="KW-1185">Reference proteome</keyword>
<dbReference type="PANTHER" id="PTHR13370">
    <property type="entry name" value="RNA METHYLASE-RELATED"/>
    <property type="match status" value="1"/>
</dbReference>
<dbReference type="Proteomes" id="UP000199569">
    <property type="component" value="Unassembled WGS sequence"/>
</dbReference>
<dbReference type="GO" id="GO:0005737">
    <property type="term" value="C:cytoplasm"/>
    <property type="evidence" value="ECO:0007669"/>
    <property type="project" value="TreeGrafter"/>
</dbReference>
<dbReference type="SUPFAM" id="SSF53335">
    <property type="entry name" value="S-adenosyl-L-methionine-dependent methyltransferases"/>
    <property type="match status" value="1"/>
</dbReference>
<evidence type="ECO:0000259" key="5">
    <source>
        <dbReference type="Pfam" id="PF01555"/>
    </source>
</evidence>
<organism evidence="6 7">
    <name type="scientific">Microvirga guangxiensis</name>
    <dbReference type="NCBI Taxonomy" id="549386"/>
    <lineage>
        <taxon>Bacteria</taxon>
        <taxon>Pseudomonadati</taxon>
        <taxon>Pseudomonadota</taxon>
        <taxon>Alphaproteobacteria</taxon>
        <taxon>Hyphomicrobiales</taxon>
        <taxon>Methylobacteriaceae</taxon>
        <taxon>Microvirga</taxon>
    </lineage>
</organism>
<reference evidence="6 7" key="1">
    <citation type="submission" date="2016-10" db="EMBL/GenBank/DDBJ databases">
        <authorList>
            <person name="de Groot N.N."/>
        </authorList>
    </citation>
    <scope>NUCLEOTIDE SEQUENCE [LARGE SCALE GENOMIC DNA]</scope>
    <source>
        <strain evidence="6 7">CGMCC 1.7666</strain>
    </source>
</reference>
<comment type="similarity">
    <text evidence="4">Belongs to the N(4)/N(6)-methyltransferase family.</text>
</comment>
<keyword evidence="2 6" id="KW-0808">Transferase</keyword>
<dbReference type="EMBL" id="FMVJ01000004">
    <property type="protein sequence ID" value="SCY43775.1"/>
    <property type="molecule type" value="Genomic_DNA"/>
</dbReference>
<sequence>MRHDTAHRRSAVPAPHAEECVLPLDDVVSGNSIELIKTLPDESVHLILSDIPYGIGAEDWDVLHTNTNSAYLGSSPAQAKAGAVFKKRGKPINGWSEADRAIPREYYEWCLTWAPEWLRVLKPGGSALVFAGRRLAHRCIAAMEDSGFSYKDMLAWMRERAPHRAQRLSAVYERRGNADAAQTWDGWRVGNLRPTFEPVLWLTKPYKIGATLADNALVQGVGGYNQDAFLKYVSDPDNVLDLGFMPKEGGLHPTQKPVRLMQALIELTTREGQIVLDPFCGSGTTLVAAKALSRRFIGFEAEASYVEIARKRISGNI</sequence>
<protein>
    <recommendedName>
        <fullName evidence="4">Methyltransferase</fullName>
        <ecNumber evidence="4">2.1.1.-</ecNumber>
    </recommendedName>
</protein>
<evidence type="ECO:0000256" key="1">
    <source>
        <dbReference type="ARBA" id="ARBA00022603"/>
    </source>
</evidence>
<dbReference type="Pfam" id="PF01555">
    <property type="entry name" value="N6_N4_Mtase"/>
    <property type="match status" value="1"/>
</dbReference>
<name>A0A1G5FWR3_9HYPH</name>
<keyword evidence="1 6" id="KW-0489">Methyltransferase</keyword>
<dbReference type="GO" id="GO:0003677">
    <property type="term" value="F:DNA binding"/>
    <property type="evidence" value="ECO:0007669"/>
    <property type="project" value="InterPro"/>
</dbReference>
<dbReference type="PRINTS" id="PR00508">
    <property type="entry name" value="S21N4MTFRASE"/>
</dbReference>
<dbReference type="RefSeq" id="WP_244510425.1">
    <property type="nucleotide sequence ID" value="NZ_FMVJ01000004.1"/>
</dbReference>
<comment type="catalytic activity">
    <reaction evidence="3">
        <text>a 2'-deoxyadenosine in DNA + S-adenosyl-L-methionine = an N(6)-methyl-2'-deoxyadenosine in DNA + S-adenosyl-L-homocysteine + H(+)</text>
        <dbReference type="Rhea" id="RHEA:15197"/>
        <dbReference type="Rhea" id="RHEA-COMP:12418"/>
        <dbReference type="Rhea" id="RHEA-COMP:12419"/>
        <dbReference type="ChEBI" id="CHEBI:15378"/>
        <dbReference type="ChEBI" id="CHEBI:57856"/>
        <dbReference type="ChEBI" id="CHEBI:59789"/>
        <dbReference type="ChEBI" id="CHEBI:90615"/>
        <dbReference type="ChEBI" id="CHEBI:90616"/>
        <dbReference type="EC" id="2.1.1.72"/>
    </reaction>
</comment>
<dbReference type="InterPro" id="IPR002941">
    <property type="entry name" value="DNA_methylase_N4/N6"/>
</dbReference>
<evidence type="ECO:0000256" key="2">
    <source>
        <dbReference type="ARBA" id="ARBA00022679"/>
    </source>
</evidence>
<evidence type="ECO:0000313" key="6">
    <source>
        <dbReference type="EMBL" id="SCY43775.1"/>
    </source>
</evidence>
<dbReference type="InterPro" id="IPR001091">
    <property type="entry name" value="RM_Methyltransferase"/>
</dbReference>
<dbReference type="PANTHER" id="PTHR13370:SF3">
    <property type="entry name" value="TRNA (GUANINE(10)-N2)-METHYLTRANSFERASE HOMOLOG"/>
    <property type="match status" value="1"/>
</dbReference>
<dbReference type="InterPro" id="IPR029063">
    <property type="entry name" value="SAM-dependent_MTases_sf"/>
</dbReference>
<feature type="domain" description="DNA methylase N-4/N-6" evidence="5">
    <location>
        <begin position="44"/>
        <end position="310"/>
    </location>
</feature>
<evidence type="ECO:0000256" key="4">
    <source>
        <dbReference type="RuleBase" id="RU362026"/>
    </source>
</evidence>
<dbReference type="AlphaFoldDB" id="A0A1G5FWR3"/>
<dbReference type="GO" id="GO:0009007">
    <property type="term" value="F:site-specific DNA-methyltransferase (adenine-specific) activity"/>
    <property type="evidence" value="ECO:0007669"/>
    <property type="project" value="UniProtKB-EC"/>
</dbReference>
<dbReference type="STRING" id="549386.SAMN02927923_01296"/>
<gene>
    <name evidence="6" type="ORF">SAMN02927923_01296</name>
</gene>
<dbReference type="Gene3D" id="3.40.50.150">
    <property type="entry name" value="Vaccinia Virus protein VP39"/>
    <property type="match status" value="1"/>
</dbReference>
<accession>A0A1G5FWR3</accession>